<accession>A0A8H5P9Q4</accession>
<comment type="caution">
    <text evidence="1">The sequence shown here is derived from an EMBL/GenBank/DDBJ whole genome shotgun (WGS) entry which is preliminary data.</text>
</comment>
<dbReference type="EMBL" id="JAAOAS010000118">
    <property type="protein sequence ID" value="KAF5592537.1"/>
    <property type="molecule type" value="Genomic_DNA"/>
</dbReference>
<name>A0A8H5P9Q4_9HYPO</name>
<gene>
    <name evidence="1" type="ORF">FPCIR_5649</name>
</gene>
<sequence>MFKQAIHDGSHMVGSQGYGDLRGTDHYYCDYWVTKGRRAWAKSSVTTRALAQAQTRTQNSLRRIHLLQRRLSRSILETAGRPDAMRLQRHSKIRATPDATTTKTSNSEPRWEVNKIINHVVNRKDHKVSFAILWENGEYTSEAKEQIQLSRDLGVPARGVVLTNKLQHHLAGPDPKKNTTNCTQGQAITGSPVETPINLPQYDPQGAIKAAMSVVKDFAEQATWEQLLCLAILVCDFYPEPRHPLRTSPGRGATEEMELIEGLIYDIYENYLPLNGNRHCRKILFTTALATQMQLDIFHLLQDDLFRSSLQVQRKYSTTTSRLALVLQNTPTTFIVFHRSRSQQSSLCFDPVNFWYHFQNVDGDWANKHHLSRREVFHHLPGAITNNVFPNTLPDLLSYDRLRAFRFNISELVPERAPPPDQSRGVVDIGRAQDVLVYMEIDNKRATVVWNQTEKTLISAELLSKRDS</sequence>
<reference evidence="1 2" key="1">
    <citation type="submission" date="2020-05" db="EMBL/GenBank/DDBJ databases">
        <title>Identification and distribution of gene clusters putatively required for synthesis of sphingolipid metabolism inhibitors in phylogenetically diverse species of the filamentous fungus Fusarium.</title>
        <authorList>
            <person name="Kim H.-S."/>
            <person name="Busman M."/>
            <person name="Brown D.W."/>
            <person name="Divon H."/>
            <person name="Uhlig S."/>
            <person name="Proctor R.H."/>
        </authorList>
    </citation>
    <scope>NUCLEOTIDE SEQUENCE [LARGE SCALE GENOMIC DNA]</scope>
    <source>
        <strain evidence="1 2">NRRL 36939</strain>
    </source>
</reference>
<dbReference type="Proteomes" id="UP000546213">
    <property type="component" value="Unassembled WGS sequence"/>
</dbReference>
<keyword evidence="2" id="KW-1185">Reference proteome</keyword>
<dbReference type="OrthoDB" id="4367324at2759"/>
<dbReference type="AlphaFoldDB" id="A0A8H5P9Q4"/>
<organism evidence="1 2">
    <name type="scientific">Fusarium pseudocircinatum</name>
    <dbReference type="NCBI Taxonomy" id="56676"/>
    <lineage>
        <taxon>Eukaryota</taxon>
        <taxon>Fungi</taxon>
        <taxon>Dikarya</taxon>
        <taxon>Ascomycota</taxon>
        <taxon>Pezizomycotina</taxon>
        <taxon>Sordariomycetes</taxon>
        <taxon>Hypocreomycetidae</taxon>
        <taxon>Hypocreales</taxon>
        <taxon>Nectriaceae</taxon>
        <taxon>Fusarium</taxon>
        <taxon>Fusarium fujikuroi species complex</taxon>
    </lineage>
</organism>
<evidence type="ECO:0000313" key="1">
    <source>
        <dbReference type="EMBL" id="KAF5592537.1"/>
    </source>
</evidence>
<protein>
    <submittedName>
        <fullName evidence="1">Uncharacterized protein</fullName>
    </submittedName>
</protein>
<evidence type="ECO:0000313" key="2">
    <source>
        <dbReference type="Proteomes" id="UP000546213"/>
    </source>
</evidence>
<proteinExistence type="predicted"/>